<keyword evidence="8" id="KW-0032">Aminotransferase</keyword>
<dbReference type="InterPro" id="IPR015424">
    <property type="entry name" value="PyrdxlP-dep_Trfase"/>
</dbReference>
<dbReference type="InterPro" id="IPR036388">
    <property type="entry name" value="WH-like_DNA-bd_sf"/>
</dbReference>
<dbReference type="InterPro" id="IPR015421">
    <property type="entry name" value="PyrdxlP-dep_Trfase_major"/>
</dbReference>
<dbReference type="SUPFAM" id="SSF46785">
    <property type="entry name" value="Winged helix' DNA-binding domain"/>
    <property type="match status" value="1"/>
</dbReference>
<dbReference type="InterPro" id="IPR036390">
    <property type="entry name" value="WH_DNA-bd_sf"/>
</dbReference>
<keyword evidence="8" id="KW-0808">Transferase</keyword>
<comment type="similarity">
    <text evidence="1">In the C-terminal section; belongs to the class-I pyridoxal-phosphate-dependent aminotransferase family.</text>
</comment>
<evidence type="ECO:0000256" key="4">
    <source>
        <dbReference type="ARBA" id="ARBA00023125"/>
    </source>
</evidence>
<accession>A0A6J4J3J6</accession>
<dbReference type="PANTHER" id="PTHR46577">
    <property type="entry name" value="HTH-TYPE TRANSCRIPTIONAL REGULATORY PROTEIN GABR"/>
    <property type="match status" value="1"/>
</dbReference>
<dbReference type="InterPro" id="IPR004839">
    <property type="entry name" value="Aminotransferase_I/II_large"/>
</dbReference>
<dbReference type="Gene3D" id="3.90.1150.10">
    <property type="entry name" value="Aspartate Aminotransferase, domain 1"/>
    <property type="match status" value="1"/>
</dbReference>
<keyword evidence="5" id="KW-0804">Transcription</keyword>
<dbReference type="InterPro" id="IPR015422">
    <property type="entry name" value="PyrdxlP-dep_Trfase_small"/>
</dbReference>
<dbReference type="GO" id="GO:0004069">
    <property type="term" value="F:L-aspartate:2-oxoglutarate aminotransferase activity"/>
    <property type="evidence" value="ECO:0007669"/>
    <property type="project" value="UniProtKB-EC"/>
</dbReference>
<evidence type="ECO:0000256" key="3">
    <source>
        <dbReference type="ARBA" id="ARBA00023015"/>
    </source>
</evidence>
<organism evidence="8">
    <name type="scientific">uncultured Actinomycetospora sp</name>
    <dbReference type="NCBI Taxonomy" id="1135996"/>
    <lineage>
        <taxon>Bacteria</taxon>
        <taxon>Bacillati</taxon>
        <taxon>Actinomycetota</taxon>
        <taxon>Actinomycetes</taxon>
        <taxon>Pseudonocardiales</taxon>
        <taxon>Pseudonocardiaceae</taxon>
        <taxon>Actinomycetospora</taxon>
        <taxon>environmental samples</taxon>
    </lineage>
</organism>
<dbReference type="EC" id="2.6.1.1" evidence="8"/>
<dbReference type="InterPro" id="IPR000524">
    <property type="entry name" value="Tscrpt_reg_HTH_GntR"/>
</dbReference>
<feature type="domain" description="HTH gntR-type" evidence="7">
    <location>
        <begin position="139"/>
        <end position="207"/>
    </location>
</feature>
<feature type="region of interest" description="Disordered" evidence="6">
    <location>
        <begin position="1"/>
        <end position="111"/>
    </location>
</feature>
<dbReference type="AlphaFoldDB" id="A0A6J4J3J6"/>
<dbReference type="CDD" id="cd00609">
    <property type="entry name" value="AAT_like"/>
    <property type="match status" value="1"/>
</dbReference>
<feature type="compositionally biased region" description="Low complexity" evidence="6">
    <location>
        <begin position="27"/>
        <end position="50"/>
    </location>
</feature>
<evidence type="ECO:0000259" key="7">
    <source>
        <dbReference type="PROSITE" id="PS50949"/>
    </source>
</evidence>
<keyword evidence="4" id="KW-0238">DNA-binding</keyword>
<sequence>MLEELPAAELCGPAGDRGADEDEVPGRRVLAGRGRRPGGVAPGRIPGPARVGAVAHDEQETDDEGAEQDDRGDHGTPPSEVAGVSSTVAPSGWSSQGHFTSSGRIIGRSGRMPAMDDHVGAGGLARLLAGWRDVAGPGEAGHSALAARITTLLGDGRLAVGTRVPSERELAVALGVERGAVAAAYDRLRESGHLHRRRGSGTWTALPAATPTAAPSAPVTPFAPMGGWVPGRRPDGPEVIDLAHAAPWAPMDAMAEAGARALAELAAHLAGTGYDVLGLATLREGIARRLSDQGLHTSPDEVMVTAGAQHAHALVARALLRPGDRVLLEQPTYPGAIDLVRHVSARPVPVAMTDRPGWDVEAITAAMRASTPALAYLVADHQNPTGAVMSAEARAAVVAAAGRHGVPIVVDDCLRELWLDAPGPPPLGAYAAAAGGGTPVITTGSLSKTVWGGLRIGWLRAPRTLLRRIAAARSSDDIATPVLEQLVAVGLLDRLDDIIATSRTLFAHRRDHLRAALASALPEWHAPSPPGGFSLWVDLGAPRSSALVEAAARHGVHLAAGPRFGTGGAFEQHLRLPYTLATDALDDAVARLAEAWDALGAGSPTLTTVV</sequence>
<keyword evidence="2" id="KW-0663">Pyridoxal phosphate</keyword>
<dbReference type="Pfam" id="PF00155">
    <property type="entry name" value="Aminotran_1_2"/>
    <property type="match status" value="1"/>
</dbReference>
<evidence type="ECO:0000256" key="6">
    <source>
        <dbReference type="SAM" id="MobiDB-lite"/>
    </source>
</evidence>
<dbReference type="InterPro" id="IPR051446">
    <property type="entry name" value="HTH_trans_reg/aminotransferase"/>
</dbReference>
<dbReference type="EMBL" id="CADCTH010000369">
    <property type="protein sequence ID" value="CAA9269389.1"/>
    <property type="molecule type" value="Genomic_DNA"/>
</dbReference>
<dbReference type="Gene3D" id="1.10.10.10">
    <property type="entry name" value="Winged helix-like DNA-binding domain superfamily/Winged helix DNA-binding domain"/>
    <property type="match status" value="1"/>
</dbReference>
<dbReference type="CDD" id="cd07377">
    <property type="entry name" value="WHTH_GntR"/>
    <property type="match status" value="1"/>
</dbReference>
<dbReference type="SMART" id="SM00345">
    <property type="entry name" value="HTH_GNTR"/>
    <property type="match status" value="1"/>
</dbReference>
<dbReference type="PANTHER" id="PTHR46577:SF1">
    <property type="entry name" value="HTH-TYPE TRANSCRIPTIONAL REGULATORY PROTEIN GABR"/>
    <property type="match status" value="1"/>
</dbReference>
<dbReference type="GO" id="GO:0003700">
    <property type="term" value="F:DNA-binding transcription factor activity"/>
    <property type="evidence" value="ECO:0007669"/>
    <property type="project" value="InterPro"/>
</dbReference>
<protein>
    <submittedName>
        <fullName evidence="8">Transcriptional regulator, GntR family domain / Aspartate aminotransferase</fullName>
        <ecNumber evidence="8">2.6.1.1</ecNumber>
    </submittedName>
</protein>
<dbReference type="PROSITE" id="PS50949">
    <property type="entry name" value="HTH_GNTR"/>
    <property type="match status" value="1"/>
</dbReference>
<evidence type="ECO:0000256" key="5">
    <source>
        <dbReference type="ARBA" id="ARBA00023163"/>
    </source>
</evidence>
<proteinExistence type="inferred from homology"/>
<keyword evidence="3" id="KW-0805">Transcription regulation</keyword>
<gene>
    <name evidence="8" type="ORF">AVDCRST_MAG54-2910</name>
</gene>
<feature type="compositionally biased region" description="Polar residues" evidence="6">
    <location>
        <begin position="84"/>
        <end position="103"/>
    </location>
</feature>
<dbReference type="SUPFAM" id="SSF53383">
    <property type="entry name" value="PLP-dependent transferases"/>
    <property type="match status" value="1"/>
</dbReference>
<reference evidence="8" key="1">
    <citation type="submission" date="2020-02" db="EMBL/GenBank/DDBJ databases">
        <authorList>
            <person name="Meier V. D."/>
        </authorList>
    </citation>
    <scope>NUCLEOTIDE SEQUENCE</scope>
    <source>
        <strain evidence="8">AVDCRST_MAG54</strain>
    </source>
</reference>
<name>A0A6J4J3J6_9PSEU</name>
<dbReference type="Gene3D" id="3.40.640.10">
    <property type="entry name" value="Type I PLP-dependent aspartate aminotransferase-like (Major domain)"/>
    <property type="match status" value="1"/>
</dbReference>
<dbReference type="GO" id="GO:0030170">
    <property type="term" value="F:pyridoxal phosphate binding"/>
    <property type="evidence" value="ECO:0007669"/>
    <property type="project" value="InterPro"/>
</dbReference>
<dbReference type="GO" id="GO:0003677">
    <property type="term" value="F:DNA binding"/>
    <property type="evidence" value="ECO:0007669"/>
    <property type="project" value="UniProtKB-KW"/>
</dbReference>
<evidence type="ECO:0000256" key="2">
    <source>
        <dbReference type="ARBA" id="ARBA00022898"/>
    </source>
</evidence>
<dbReference type="Pfam" id="PF00392">
    <property type="entry name" value="GntR"/>
    <property type="match status" value="1"/>
</dbReference>
<evidence type="ECO:0000256" key="1">
    <source>
        <dbReference type="ARBA" id="ARBA00005384"/>
    </source>
</evidence>
<evidence type="ECO:0000313" key="8">
    <source>
        <dbReference type="EMBL" id="CAA9269389.1"/>
    </source>
</evidence>